<evidence type="ECO:0000256" key="7">
    <source>
        <dbReference type="ARBA" id="ARBA00023010"/>
    </source>
</evidence>
<feature type="domain" description="Protein translocase subunit SecDF P1" evidence="11">
    <location>
        <begin position="84"/>
        <end position="140"/>
    </location>
</feature>
<evidence type="ECO:0000256" key="4">
    <source>
        <dbReference type="ARBA" id="ARBA00022692"/>
    </source>
</evidence>
<dbReference type="Gene3D" id="3.30.1360.200">
    <property type="match status" value="1"/>
</dbReference>
<keyword evidence="6 9" id="KW-1133">Transmembrane helix</keyword>
<dbReference type="EMBL" id="VBOY01000049">
    <property type="protein sequence ID" value="TMQ67079.1"/>
    <property type="molecule type" value="Genomic_DNA"/>
</dbReference>
<dbReference type="HAMAP" id="MF_01463_B">
    <property type="entry name" value="SecD_B"/>
    <property type="match status" value="1"/>
</dbReference>
<feature type="transmembrane region" description="Helical" evidence="9">
    <location>
        <begin position="454"/>
        <end position="476"/>
    </location>
</feature>
<dbReference type="InterPro" id="IPR022646">
    <property type="entry name" value="SecD/SecF_CS"/>
</dbReference>
<comment type="subcellular location">
    <subcellularLocation>
        <location evidence="1 9">Cell membrane</location>
        <topology evidence="1 9">Multi-pass membrane protein</topology>
    </subcellularLocation>
</comment>
<dbReference type="PANTHER" id="PTHR30081:SF1">
    <property type="entry name" value="PROTEIN TRANSLOCASE SUBUNIT SECD"/>
    <property type="match status" value="1"/>
</dbReference>
<evidence type="ECO:0000256" key="6">
    <source>
        <dbReference type="ARBA" id="ARBA00022989"/>
    </source>
</evidence>
<evidence type="ECO:0000256" key="5">
    <source>
        <dbReference type="ARBA" id="ARBA00022927"/>
    </source>
</evidence>
<dbReference type="SUPFAM" id="SSF82866">
    <property type="entry name" value="Multidrug efflux transporter AcrB transmembrane domain"/>
    <property type="match status" value="1"/>
</dbReference>
<keyword evidence="4 9" id="KW-0812">Transmembrane</keyword>
<dbReference type="GO" id="GO:0005886">
    <property type="term" value="C:plasma membrane"/>
    <property type="evidence" value="ECO:0007669"/>
    <property type="project" value="UniProtKB-SubCell"/>
</dbReference>
<dbReference type="InterPro" id="IPR005791">
    <property type="entry name" value="SecD"/>
</dbReference>
<dbReference type="InterPro" id="IPR022813">
    <property type="entry name" value="SecD/SecF_arch_bac"/>
</dbReference>
<evidence type="ECO:0000259" key="12">
    <source>
        <dbReference type="Pfam" id="PF22599"/>
    </source>
</evidence>
<dbReference type="InterPro" id="IPR055344">
    <property type="entry name" value="SecD_SecF_C_bact"/>
</dbReference>
<dbReference type="PANTHER" id="PTHR30081">
    <property type="entry name" value="PROTEIN-EXPORT MEMBRANE PROTEIN SEC"/>
    <property type="match status" value="1"/>
</dbReference>
<dbReference type="GO" id="GO:0015450">
    <property type="term" value="F:protein-transporting ATPase activity"/>
    <property type="evidence" value="ECO:0007669"/>
    <property type="project" value="InterPro"/>
</dbReference>
<feature type="domain" description="Protein export membrane protein SecD/SecF C-terminal" evidence="10">
    <location>
        <begin position="340"/>
        <end position="508"/>
    </location>
</feature>
<feature type="transmembrane region" description="Helical" evidence="9">
    <location>
        <begin position="482"/>
        <end position="506"/>
    </location>
</feature>
<dbReference type="InterPro" id="IPR054384">
    <property type="entry name" value="SecDF_P1_head"/>
</dbReference>
<dbReference type="Pfam" id="PF07549">
    <property type="entry name" value="Sec_GG"/>
    <property type="match status" value="1"/>
</dbReference>
<dbReference type="NCBIfam" id="TIGR01129">
    <property type="entry name" value="secD"/>
    <property type="match status" value="1"/>
</dbReference>
<feature type="transmembrane region" description="Helical" evidence="9">
    <location>
        <begin position="7"/>
        <end position="24"/>
    </location>
</feature>
<dbReference type="GO" id="GO:0043952">
    <property type="term" value="P:protein transport by the Sec complex"/>
    <property type="evidence" value="ECO:0007669"/>
    <property type="project" value="UniProtKB-UniRule"/>
</dbReference>
<evidence type="ECO:0000256" key="2">
    <source>
        <dbReference type="ARBA" id="ARBA00022448"/>
    </source>
</evidence>
<dbReference type="PRINTS" id="PR00702">
    <property type="entry name" value="ACRIFLAVINRP"/>
</dbReference>
<comment type="function">
    <text evidence="9">Part of the Sec protein translocase complex. Interacts with the SecYEG preprotein conducting channel. SecDF uses the proton motive force (PMF) to complete protein translocation after the ATP-dependent function of SecA.</text>
</comment>
<dbReference type="Pfam" id="PF22599">
    <property type="entry name" value="SecDF_P1_head"/>
    <property type="match status" value="1"/>
</dbReference>
<evidence type="ECO:0000256" key="3">
    <source>
        <dbReference type="ARBA" id="ARBA00022475"/>
    </source>
</evidence>
<evidence type="ECO:0000256" key="9">
    <source>
        <dbReference type="HAMAP-Rule" id="MF_01463"/>
    </source>
</evidence>
<evidence type="ECO:0000256" key="1">
    <source>
        <dbReference type="ARBA" id="ARBA00004651"/>
    </source>
</evidence>
<dbReference type="Pfam" id="PF21760">
    <property type="entry name" value="SecD_1st"/>
    <property type="match status" value="1"/>
</dbReference>
<dbReference type="Gene3D" id="3.30.70.3220">
    <property type="match status" value="1"/>
</dbReference>
<dbReference type="Gene3D" id="1.20.1640.10">
    <property type="entry name" value="Multidrug efflux transporter AcrB transmembrane domain"/>
    <property type="match status" value="1"/>
</dbReference>
<comment type="similarity">
    <text evidence="9">Belongs to the SecD/SecF family. SecD subfamily.</text>
</comment>
<comment type="caution">
    <text evidence="13">The sequence shown here is derived from an EMBL/GenBank/DDBJ whole genome shotgun (WGS) entry which is preliminary data.</text>
</comment>
<feature type="domain" description="SecDF P1 head subdomain" evidence="12">
    <location>
        <begin position="232"/>
        <end position="337"/>
    </location>
</feature>
<accession>A0A538TTY1</accession>
<dbReference type="InterPro" id="IPR001036">
    <property type="entry name" value="Acrflvin-R"/>
</dbReference>
<organism evidence="13 14">
    <name type="scientific">Eiseniibacteriota bacterium</name>
    <dbReference type="NCBI Taxonomy" id="2212470"/>
    <lineage>
        <taxon>Bacteria</taxon>
        <taxon>Candidatus Eiseniibacteriota</taxon>
    </lineage>
</organism>
<evidence type="ECO:0000313" key="13">
    <source>
        <dbReference type="EMBL" id="TMQ67079.1"/>
    </source>
</evidence>
<keyword evidence="2 9" id="KW-0813">Transport</keyword>
<feature type="transmembrane region" description="Helical" evidence="9">
    <location>
        <begin position="359"/>
        <end position="378"/>
    </location>
</feature>
<keyword evidence="7 9" id="KW-0811">Translocation</keyword>
<feature type="transmembrane region" description="Helical" evidence="9">
    <location>
        <begin position="385"/>
        <end position="405"/>
    </location>
</feature>
<keyword evidence="3 9" id="KW-1003">Cell membrane</keyword>
<keyword evidence="8 9" id="KW-0472">Membrane</keyword>
<dbReference type="NCBIfam" id="TIGR00916">
    <property type="entry name" value="2A0604s01"/>
    <property type="match status" value="1"/>
</dbReference>
<proteinExistence type="inferred from homology"/>
<dbReference type="GO" id="GO:0006605">
    <property type="term" value="P:protein targeting"/>
    <property type="evidence" value="ECO:0007669"/>
    <property type="project" value="UniProtKB-UniRule"/>
</dbReference>
<evidence type="ECO:0000259" key="10">
    <source>
        <dbReference type="Pfam" id="PF02355"/>
    </source>
</evidence>
<evidence type="ECO:0000259" key="11">
    <source>
        <dbReference type="Pfam" id="PF21760"/>
    </source>
</evidence>
<dbReference type="AlphaFoldDB" id="A0A538TTY1"/>
<reference evidence="13 14" key="1">
    <citation type="journal article" date="2019" name="Nat. Microbiol.">
        <title>Mediterranean grassland soil C-N compound turnover is dependent on rainfall and depth, and is mediated by genomically divergent microorganisms.</title>
        <authorList>
            <person name="Diamond S."/>
            <person name="Andeer P.F."/>
            <person name="Li Z."/>
            <person name="Crits-Christoph A."/>
            <person name="Burstein D."/>
            <person name="Anantharaman K."/>
            <person name="Lane K.R."/>
            <person name="Thomas B.C."/>
            <person name="Pan C."/>
            <person name="Northen T.R."/>
            <person name="Banfield J.F."/>
        </authorList>
    </citation>
    <scope>NUCLEOTIDE SEQUENCE [LARGE SCALE GENOMIC DNA]</scope>
    <source>
        <strain evidence="13">WS_8</strain>
    </source>
</reference>
<dbReference type="InterPro" id="IPR048631">
    <property type="entry name" value="SecD_1st"/>
</dbReference>
<evidence type="ECO:0000313" key="14">
    <source>
        <dbReference type="Proteomes" id="UP000316609"/>
    </source>
</evidence>
<dbReference type="InterPro" id="IPR048634">
    <property type="entry name" value="SecD_SecF_C"/>
</dbReference>
<feature type="transmembrane region" description="Helical" evidence="9">
    <location>
        <begin position="411"/>
        <end position="433"/>
    </location>
</feature>
<evidence type="ECO:0000256" key="8">
    <source>
        <dbReference type="ARBA" id="ARBA00023136"/>
    </source>
</evidence>
<sequence>MTRTDQWKLLGVVAATVLSLWYLYPSFRFYGMTPAERARLQPTVLTELRRKTVHLGLDLQGGMHLVLEVDRSRLNAAEAKDAPDRALEVIRRRVDQFGVAEPLIQREGEDRIALQLPGLTDRQRARDLIGKTALLEFKLLRPAEEVRSLFQRVDSYLASRGAGGELDTLLRKAPLTGHFLDLASSAFIRKDDLPEVSRLLATPGLDSILPTDSQLLWGTENESHQGVTGRMLYVVKREPEMTGGSIASAEARVGLDQTNPGGWGVSMTMTPRGRGEFARITGNNVGRQLAIVLDGQVSSAPVIRERISGGDASITGSFALESAKDLAIVLRAGALPAPVRIIEERSVGPSLGSDSIQEGLTAGLVGTALVIVFMVVYYQLSGVIAIAALGLNLLYVAASLAGFGATLTLPGIAGLVLTTGMAVDTNVLIFERMREELRNLKSVRQSVALGYDRAFRTILDAHVTTLISALFLFQFGTGPIKGFAVTLSVGLIANMFTAVLFTRMIFDFMLGRGKVERLSI</sequence>
<gene>
    <name evidence="9 13" type="primary">secD</name>
    <name evidence="13" type="ORF">E6K78_05675</name>
</gene>
<dbReference type="Proteomes" id="UP000316609">
    <property type="component" value="Unassembled WGS sequence"/>
</dbReference>
<keyword evidence="5 9" id="KW-0653">Protein transport</keyword>
<dbReference type="Pfam" id="PF02355">
    <property type="entry name" value="SecD_SecF_C"/>
    <property type="match status" value="1"/>
</dbReference>
<comment type="subunit">
    <text evidence="9">Forms a complex with SecF. Part of the essential Sec protein translocation apparatus which comprises SecA, SecYEG and auxiliary proteins SecDF. Other proteins may also be involved.</text>
</comment>
<dbReference type="GO" id="GO:0065002">
    <property type="term" value="P:intracellular protein transmembrane transport"/>
    <property type="evidence" value="ECO:0007669"/>
    <property type="project" value="UniProtKB-UniRule"/>
</dbReference>
<protein>
    <recommendedName>
        <fullName evidence="9">Protein translocase subunit SecD</fullName>
    </recommendedName>
</protein>
<name>A0A538TTY1_UNCEI</name>
<dbReference type="FunFam" id="1.20.1640.10:FF:000004">
    <property type="entry name" value="Protein translocase subunit SecD"/>
    <property type="match status" value="1"/>
</dbReference>